<dbReference type="Proteomes" id="UP000001072">
    <property type="component" value="Unassembled WGS sequence"/>
</dbReference>
<dbReference type="RefSeq" id="XP_007411631.1">
    <property type="nucleotide sequence ID" value="XM_007411569.1"/>
</dbReference>
<name>F4RQT8_MELLP</name>
<accession>F4RQT8</accession>
<sequence length="336" mass="38117">MSTTDGTVATELEDTPRQADEQQKEKTELGAEPSTEDTTIIIPNRNSPGSKSTTNPEQYNHEDKAKPLGQMKKSVGHKKEMRAEGSRKEKRKSTESGTEELRILSNMKFKRSHPTTNTHKTNHDDEAKTVDTCKKEVPEQEAGMRIEGSSSQKRRVSKDLLAHPNHLSVQFQPGKSQRSNPTINEAQMVKLESDEELDIKPTEKELLAKQIQNAFGQGDYILGIKLVKSFEELFGDEINQNSKHKDPMQKSNQGPILEDRKPSELPVDKLKTVEQIEEQIDEQLASTSELGNIENEESWHYHESDYDPNDTGTWQRFDGGYQIGGPGIENYYYWSD</sequence>
<evidence type="ECO:0000313" key="2">
    <source>
        <dbReference type="EMBL" id="EGG05266.1"/>
    </source>
</evidence>
<feature type="region of interest" description="Disordered" evidence="1">
    <location>
        <begin position="285"/>
        <end position="313"/>
    </location>
</feature>
<feature type="compositionally biased region" description="Basic and acidic residues" evidence="1">
    <location>
        <begin position="121"/>
        <end position="144"/>
    </location>
</feature>
<feature type="compositionally biased region" description="Basic and acidic residues" evidence="1">
    <location>
        <begin position="77"/>
        <end position="87"/>
    </location>
</feature>
<dbReference type="GeneID" id="18933065"/>
<feature type="compositionally biased region" description="Polar residues" evidence="1">
    <location>
        <begin position="44"/>
        <end position="58"/>
    </location>
</feature>
<gene>
    <name evidence="2" type="ORF">MELLADRAFT_78140</name>
</gene>
<evidence type="ECO:0000256" key="1">
    <source>
        <dbReference type="SAM" id="MobiDB-lite"/>
    </source>
</evidence>
<feature type="compositionally biased region" description="Basic and acidic residues" evidence="1">
    <location>
        <begin position="14"/>
        <end position="29"/>
    </location>
</feature>
<proteinExistence type="predicted"/>
<keyword evidence="3" id="KW-1185">Reference proteome</keyword>
<feature type="region of interest" description="Disordered" evidence="1">
    <location>
        <begin position="1"/>
        <end position="154"/>
    </location>
</feature>
<dbReference type="EMBL" id="GL883114">
    <property type="protein sequence ID" value="EGG05266.1"/>
    <property type="molecule type" value="Genomic_DNA"/>
</dbReference>
<dbReference type="KEGG" id="mlr:MELLADRAFT_78140"/>
<dbReference type="HOGENOM" id="CLU_826611_0_0_1"/>
<organism evidence="3">
    <name type="scientific">Melampsora larici-populina (strain 98AG31 / pathotype 3-4-7)</name>
    <name type="common">Poplar leaf rust fungus</name>
    <dbReference type="NCBI Taxonomy" id="747676"/>
    <lineage>
        <taxon>Eukaryota</taxon>
        <taxon>Fungi</taxon>
        <taxon>Dikarya</taxon>
        <taxon>Basidiomycota</taxon>
        <taxon>Pucciniomycotina</taxon>
        <taxon>Pucciniomycetes</taxon>
        <taxon>Pucciniales</taxon>
        <taxon>Melampsoraceae</taxon>
        <taxon>Melampsora</taxon>
    </lineage>
</organism>
<reference evidence="3" key="1">
    <citation type="journal article" date="2011" name="Proc. Natl. Acad. Sci. U.S.A.">
        <title>Obligate biotrophy features unraveled by the genomic analysis of rust fungi.</title>
        <authorList>
            <person name="Duplessis S."/>
            <person name="Cuomo C.A."/>
            <person name="Lin Y.-C."/>
            <person name="Aerts A."/>
            <person name="Tisserant E."/>
            <person name="Veneault-Fourrey C."/>
            <person name="Joly D.L."/>
            <person name="Hacquard S."/>
            <person name="Amselem J."/>
            <person name="Cantarel B.L."/>
            <person name="Chiu R."/>
            <person name="Coutinho P.M."/>
            <person name="Feau N."/>
            <person name="Field M."/>
            <person name="Frey P."/>
            <person name="Gelhaye E."/>
            <person name="Goldberg J."/>
            <person name="Grabherr M.G."/>
            <person name="Kodira C.D."/>
            <person name="Kohler A."/>
            <person name="Kuees U."/>
            <person name="Lindquist E.A."/>
            <person name="Lucas S.M."/>
            <person name="Mago R."/>
            <person name="Mauceli E."/>
            <person name="Morin E."/>
            <person name="Murat C."/>
            <person name="Pangilinan J.L."/>
            <person name="Park R."/>
            <person name="Pearson M."/>
            <person name="Quesneville H."/>
            <person name="Rouhier N."/>
            <person name="Sakthikumar S."/>
            <person name="Salamov A.A."/>
            <person name="Schmutz J."/>
            <person name="Selles B."/>
            <person name="Shapiro H."/>
            <person name="Tanguay P."/>
            <person name="Tuskan G.A."/>
            <person name="Henrissat B."/>
            <person name="Van de Peer Y."/>
            <person name="Rouze P."/>
            <person name="Ellis J.G."/>
            <person name="Dodds P.N."/>
            <person name="Schein J.E."/>
            <person name="Zhong S."/>
            <person name="Hamelin R.C."/>
            <person name="Grigoriev I.V."/>
            <person name="Szabo L.J."/>
            <person name="Martin F."/>
        </authorList>
    </citation>
    <scope>NUCLEOTIDE SEQUENCE [LARGE SCALE GENOMIC DNA]</scope>
    <source>
        <strain evidence="3">98AG31 / pathotype 3-4-7</strain>
    </source>
</reference>
<dbReference type="AlphaFoldDB" id="F4RQT8"/>
<protein>
    <submittedName>
        <fullName evidence="2">Uncharacterized protein</fullName>
    </submittedName>
</protein>
<evidence type="ECO:0000313" key="3">
    <source>
        <dbReference type="Proteomes" id="UP000001072"/>
    </source>
</evidence>
<feature type="region of interest" description="Disordered" evidence="1">
    <location>
        <begin position="238"/>
        <end position="265"/>
    </location>
</feature>
<dbReference type="VEuPathDB" id="FungiDB:MELLADRAFT_78140"/>
<dbReference type="InParanoid" id="F4RQT8"/>